<evidence type="ECO:0000256" key="4">
    <source>
        <dbReference type="SAM" id="MobiDB-lite"/>
    </source>
</evidence>
<dbReference type="PANTHER" id="PTHR31580">
    <property type="entry name" value="FILAMENT-LIKE PLANT PROTEIN 4"/>
    <property type="match status" value="1"/>
</dbReference>
<protein>
    <recommendedName>
        <fullName evidence="7">Filament-like plant protein 7</fullName>
    </recommendedName>
</protein>
<dbReference type="Gene3D" id="1.10.287.1490">
    <property type="match status" value="1"/>
</dbReference>
<keyword evidence="2 3" id="KW-0175">Coiled coil</keyword>
<reference evidence="5 6" key="1">
    <citation type="submission" date="2024-03" db="EMBL/GenBank/DDBJ databases">
        <authorList>
            <person name="Gkanogiannis A."/>
            <person name="Becerra Lopez-Lavalle L."/>
        </authorList>
    </citation>
    <scope>NUCLEOTIDE SEQUENCE [LARGE SCALE GENOMIC DNA]</scope>
</reference>
<evidence type="ECO:0000313" key="5">
    <source>
        <dbReference type="EMBL" id="CAK9315279.1"/>
    </source>
</evidence>
<sequence>MTSALAVRWIKAKATRQNPLNESHQRPPIFLLTTLLFLRFHLFSPFFRFWDFPFIGIASSSHAFLFSESGGIYILTKWNVFLLFLVEKGHVDISFGIGNIVGKVMDQKTWLWRKKSSEKITVSSDKVNLSVNKNEEETLLIDKARLEKDLEIANDKLSAALSECKTKDELVKKLTNMEQEAIARWEKSKSEAASLKQELDDAVQKRLAGEERVIHLDAALKECMQQLRFVREEQERRIHDAVSKTSNEFEKSRKILEEKLADTGKRLSKLGGDNTQLSKALLVKEKMIEDVNRQLAGMEADLNALVSRLEFTEKENGTLKYEVRVLEKEVEIRNEEREFNRRTADASHKQHLESVKKIAKLESECQRLRLLVRKRLPGPAALVKMKNEVEMLGRDSFEIRRRQKNPTCSLDSSLENSPETPNRRISVLTSRVSALEEENNTLKEALNKMNDELQVAKTMHARVSPKPLQIESPHKLSNGHKIMESGKSSLTLPELPHASMSDTGSDDKVSSAESWASALISELEHFKNCKQKGSTTTCKIVGSSDLDLMDDFVEMEKLAIVSVEKSPANSQSLSNEINGKPKSLETELNGCYPEAVSKETVPKACSDLGSCLTYPDWLQNISKMVFDQSSFSKRAPEQILEDIQAEMKCQDPGNSIHTKEDANHCGDIAHNNRHMLQKPLGIDSVSEANDTDITSMEKHDKHEVDLRGSILRLIELVEGISVTSSDDDNSSSRKDGSFYSETPTGYMVRVFQWKTSELNTILKQFIHDCYDMLSGKANIGNFVQELNSTLDWIVNHCFSLQDVSSMRDSIKKHFSWDESRSDCDLETGMNIHVSEVDKSHVPREQISWLKKDSVSNNHNAPNGELQSTLSEENSQLEEELTSVESAKKDLEAKFQSITGTSETLTNQLQESEKKIANLQKELESLKELKGTIESQIVNQRLVNKDLDTQLTAARNELNESRKRFAALEVELDNKNNCFEELEATCLELQLQLESTRKQTPSTDPGQEEKQLRTEWEITTASEKLAECQETILNLGKQLKALATPKEAALLDKVIPTPNDETHTSSASTTITAPVTDTTLTAIASDTKTTNNRFSLLDQMLAEDDAFPRDHRISKPVEVNANHTLTTDPDKAIDPQKAILIWNGHKNGVNKETVSNLAIVPSRKRGDGALWRKLLWRKKKVRSQKKTLLFAA</sequence>
<feature type="region of interest" description="Disordered" evidence="4">
    <location>
        <begin position="404"/>
        <end position="423"/>
    </location>
</feature>
<evidence type="ECO:0000313" key="6">
    <source>
        <dbReference type="Proteomes" id="UP001642487"/>
    </source>
</evidence>
<name>A0ABP0Y4E8_9ROSI</name>
<evidence type="ECO:0000256" key="3">
    <source>
        <dbReference type="SAM" id="Coils"/>
    </source>
</evidence>
<evidence type="ECO:0000256" key="1">
    <source>
        <dbReference type="ARBA" id="ARBA00005921"/>
    </source>
</evidence>
<feature type="coiled-coil region" evidence="3">
    <location>
        <begin position="425"/>
        <end position="459"/>
    </location>
</feature>
<dbReference type="SUPFAM" id="SSF57997">
    <property type="entry name" value="Tropomyosin"/>
    <property type="match status" value="1"/>
</dbReference>
<feature type="coiled-coil region" evidence="3">
    <location>
        <begin position="288"/>
        <end position="329"/>
    </location>
</feature>
<dbReference type="EMBL" id="OZ021736">
    <property type="protein sequence ID" value="CAK9315279.1"/>
    <property type="molecule type" value="Genomic_DNA"/>
</dbReference>
<evidence type="ECO:0000256" key="2">
    <source>
        <dbReference type="ARBA" id="ARBA00023054"/>
    </source>
</evidence>
<comment type="similarity">
    <text evidence="1">Belongs to the FPP family.</text>
</comment>
<accession>A0ABP0Y4E8</accession>
<gene>
    <name evidence="5" type="ORF">CITCOLO1_LOCUS7065</name>
</gene>
<feature type="compositionally biased region" description="Polar residues" evidence="4">
    <location>
        <begin position="405"/>
        <end position="420"/>
    </location>
</feature>
<proteinExistence type="inferred from homology"/>
<dbReference type="InterPro" id="IPR008587">
    <property type="entry name" value="FPP_plant"/>
</dbReference>
<feature type="coiled-coil region" evidence="3">
    <location>
        <begin position="136"/>
        <end position="205"/>
    </location>
</feature>
<dbReference type="Proteomes" id="UP001642487">
    <property type="component" value="Chromosome 2"/>
</dbReference>
<organism evidence="5 6">
    <name type="scientific">Citrullus colocynthis</name>
    <name type="common">colocynth</name>
    <dbReference type="NCBI Taxonomy" id="252529"/>
    <lineage>
        <taxon>Eukaryota</taxon>
        <taxon>Viridiplantae</taxon>
        <taxon>Streptophyta</taxon>
        <taxon>Embryophyta</taxon>
        <taxon>Tracheophyta</taxon>
        <taxon>Spermatophyta</taxon>
        <taxon>Magnoliopsida</taxon>
        <taxon>eudicotyledons</taxon>
        <taxon>Gunneridae</taxon>
        <taxon>Pentapetalae</taxon>
        <taxon>rosids</taxon>
        <taxon>fabids</taxon>
        <taxon>Cucurbitales</taxon>
        <taxon>Cucurbitaceae</taxon>
        <taxon>Benincaseae</taxon>
        <taxon>Citrullus</taxon>
    </lineage>
</organism>
<dbReference type="Pfam" id="PF05911">
    <property type="entry name" value="FPP"/>
    <property type="match status" value="1"/>
</dbReference>
<feature type="region of interest" description="Disordered" evidence="4">
    <location>
        <begin position="851"/>
        <end position="873"/>
    </location>
</feature>
<feature type="compositionally biased region" description="Low complexity" evidence="4">
    <location>
        <begin position="864"/>
        <end position="873"/>
    </location>
</feature>
<keyword evidence="6" id="KW-1185">Reference proteome</keyword>
<dbReference type="PANTHER" id="PTHR31580:SF22">
    <property type="entry name" value="FILAMENT-LIKE PLANT PROTEIN 7"/>
    <property type="match status" value="1"/>
</dbReference>
<evidence type="ECO:0008006" key="7">
    <source>
        <dbReference type="Google" id="ProtNLM"/>
    </source>
</evidence>